<name>A0AAD2FY46_9STRA</name>
<dbReference type="Proteomes" id="UP001295423">
    <property type="component" value="Unassembled WGS sequence"/>
</dbReference>
<evidence type="ECO:0000313" key="1">
    <source>
        <dbReference type="EMBL" id="CAJ1956647.1"/>
    </source>
</evidence>
<dbReference type="EMBL" id="CAKOGP040001921">
    <property type="protein sequence ID" value="CAJ1956647.1"/>
    <property type="molecule type" value="Genomic_DNA"/>
</dbReference>
<dbReference type="AlphaFoldDB" id="A0AAD2FY46"/>
<organism evidence="1 2">
    <name type="scientific">Cylindrotheca closterium</name>
    <dbReference type="NCBI Taxonomy" id="2856"/>
    <lineage>
        <taxon>Eukaryota</taxon>
        <taxon>Sar</taxon>
        <taxon>Stramenopiles</taxon>
        <taxon>Ochrophyta</taxon>
        <taxon>Bacillariophyta</taxon>
        <taxon>Bacillariophyceae</taxon>
        <taxon>Bacillariophycidae</taxon>
        <taxon>Bacillariales</taxon>
        <taxon>Bacillariaceae</taxon>
        <taxon>Cylindrotheca</taxon>
    </lineage>
</organism>
<keyword evidence="2" id="KW-1185">Reference proteome</keyword>
<accession>A0AAD2FY46</accession>
<protein>
    <submittedName>
        <fullName evidence="1">Uncharacterized protein</fullName>
    </submittedName>
</protein>
<gene>
    <name evidence="1" type="ORF">CYCCA115_LOCUS16332</name>
</gene>
<comment type="caution">
    <text evidence="1">The sequence shown here is derived from an EMBL/GenBank/DDBJ whole genome shotgun (WGS) entry which is preliminary data.</text>
</comment>
<evidence type="ECO:0000313" key="2">
    <source>
        <dbReference type="Proteomes" id="UP001295423"/>
    </source>
</evidence>
<sequence length="105" mass="12249">MTVVAFFTMASHEDDRDEMSGPTCKRIQDWHEQRKEEHHVREVAFQHCVAGLTLFASFPDPKPLPLKAFMMEYLGTAPQMSSLSFTFALEMLHKDFKKYMYPHGH</sequence>
<reference evidence="1" key="1">
    <citation type="submission" date="2023-08" db="EMBL/GenBank/DDBJ databases">
        <authorList>
            <person name="Audoor S."/>
            <person name="Bilcke G."/>
        </authorList>
    </citation>
    <scope>NUCLEOTIDE SEQUENCE</scope>
</reference>
<proteinExistence type="predicted"/>